<reference evidence="1 2" key="1">
    <citation type="submission" date="2018-12" db="EMBL/GenBank/DDBJ databases">
        <title>Streptomyces griseoviridis F1-27 complete genome.</title>
        <authorList>
            <person name="Mariita R.M."/>
            <person name="Sello J.K."/>
        </authorList>
    </citation>
    <scope>NUCLEOTIDE SEQUENCE [LARGE SCALE GENOMIC DNA]</scope>
    <source>
        <strain evidence="1 2">F1-27</strain>
    </source>
</reference>
<gene>
    <name evidence="1" type="ORF">ELQ87_09855</name>
</gene>
<dbReference type="Proteomes" id="UP000271291">
    <property type="component" value="Chromosome"/>
</dbReference>
<evidence type="ECO:0000313" key="2">
    <source>
        <dbReference type="Proteomes" id="UP000271291"/>
    </source>
</evidence>
<dbReference type="AlphaFoldDB" id="A0A3S9ZA37"/>
<name>A0A3S9ZA37_STRGD</name>
<proteinExistence type="predicted"/>
<accession>A0A3S9ZA37</accession>
<protein>
    <submittedName>
        <fullName evidence="1">Uncharacterized protein</fullName>
    </submittedName>
</protein>
<organism evidence="1 2">
    <name type="scientific">Streptomyces griseoviridis</name>
    <dbReference type="NCBI Taxonomy" id="45398"/>
    <lineage>
        <taxon>Bacteria</taxon>
        <taxon>Bacillati</taxon>
        <taxon>Actinomycetota</taxon>
        <taxon>Actinomycetes</taxon>
        <taxon>Kitasatosporales</taxon>
        <taxon>Streptomycetaceae</taxon>
        <taxon>Streptomyces</taxon>
    </lineage>
</organism>
<dbReference type="EMBL" id="CP034687">
    <property type="protein sequence ID" value="AZS84555.1"/>
    <property type="molecule type" value="Genomic_DNA"/>
</dbReference>
<sequence>MPAPPTAPTGTRPGDDLLVLYEIPLFRRDEPILPWEMVGRVRRRQEAGEVRVRSAAQVDQVLGAPLVRLPDAVPVEELPEDRAHTLLTTLNRPEPGDEERAEAESLLVGFLYLREGRMRLYVRHRDEPEVVACDVRLAEAGPAVIAEVFSRSQERELYADPGDDPHCAAVVDLTH</sequence>
<dbReference type="KEGG" id="sgd:ELQ87_09855"/>
<dbReference type="OrthoDB" id="4211015at2"/>
<evidence type="ECO:0000313" key="1">
    <source>
        <dbReference type="EMBL" id="AZS84555.1"/>
    </source>
</evidence>
<dbReference type="RefSeq" id="WP_127177455.1">
    <property type="nucleotide sequence ID" value="NZ_CP029078.1"/>
</dbReference>